<dbReference type="RefSeq" id="WP_238246490.1">
    <property type="nucleotide sequence ID" value="NZ_BPQP01000089.1"/>
</dbReference>
<name>A0ABQ4S5J5_9HYPH</name>
<evidence type="ECO:0000313" key="1">
    <source>
        <dbReference type="EMBL" id="GJD97427.1"/>
    </source>
</evidence>
<proteinExistence type="predicted"/>
<keyword evidence="2" id="KW-1185">Reference proteome</keyword>
<gene>
    <name evidence="1" type="ORF">OCOJLMKI_4657</name>
</gene>
<sequence>MRFNVDYDLGHVVRGWVVPDNPVAISRVVVAVDGRRVAEVSATHSDDAIRRNGWHSTGQCIFEVTEASVPNLASVRRLEIYDAETNVLVHRRAPRDGLVQERVLLVNTSIRPEVPIQTAMFDHFRQSYFGIGGFSEEVMRVVLEGPWLTSCFLSGALIYPRYEGSLQPDRFLTTCLVHDPFVEMATRILWLRSKALTAADPARNWRLGRLAEAALFMADQDLDDPKSLKRLFRMLPEPAYHLLYNPLTRQFGTKLPDDRLHPGNSIVAIEILARVGIVGHRDFFEAFVATVFDRLGIEATVPAPEPIPGEANTLANQLRGLKVAREMLVFDVAMTDAVRTAVAKGWTL</sequence>
<reference evidence="1" key="2">
    <citation type="submission" date="2021-08" db="EMBL/GenBank/DDBJ databases">
        <authorList>
            <person name="Tani A."/>
            <person name="Ola A."/>
            <person name="Ogura Y."/>
            <person name="Katsura K."/>
            <person name="Hayashi T."/>
        </authorList>
    </citation>
    <scope>NUCLEOTIDE SEQUENCE</scope>
    <source>
        <strain evidence="1">DSM 19015</strain>
    </source>
</reference>
<dbReference type="EMBL" id="BPQP01000089">
    <property type="protein sequence ID" value="GJD97427.1"/>
    <property type="molecule type" value="Genomic_DNA"/>
</dbReference>
<comment type="caution">
    <text evidence="1">The sequence shown here is derived from an EMBL/GenBank/DDBJ whole genome shotgun (WGS) entry which is preliminary data.</text>
</comment>
<protein>
    <submittedName>
        <fullName evidence="1">Uncharacterized protein</fullName>
    </submittedName>
</protein>
<reference evidence="1" key="1">
    <citation type="journal article" date="2021" name="Front. Microbiol.">
        <title>Comprehensive Comparative Genomics and Phenotyping of Methylobacterium Species.</title>
        <authorList>
            <person name="Alessa O."/>
            <person name="Ogura Y."/>
            <person name="Fujitani Y."/>
            <person name="Takami H."/>
            <person name="Hayashi T."/>
            <person name="Sahin N."/>
            <person name="Tani A."/>
        </authorList>
    </citation>
    <scope>NUCLEOTIDE SEQUENCE</scope>
    <source>
        <strain evidence="1">DSM 19015</strain>
    </source>
</reference>
<organism evidence="1 2">
    <name type="scientific">Methylobacterium iners</name>
    <dbReference type="NCBI Taxonomy" id="418707"/>
    <lineage>
        <taxon>Bacteria</taxon>
        <taxon>Pseudomonadati</taxon>
        <taxon>Pseudomonadota</taxon>
        <taxon>Alphaproteobacteria</taxon>
        <taxon>Hyphomicrobiales</taxon>
        <taxon>Methylobacteriaceae</taxon>
        <taxon>Methylobacterium</taxon>
    </lineage>
</organism>
<evidence type="ECO:0000313" key="2">
    <source>
        <dbReference type="Proteomes" id="UP001055125"/>
    </source>
</evidence>
<accession>A0ABQ4S5J5</accession>
<dbReference type="Proteomes" id="UP001055125">
    <property type="component" value="Unassembled WGS sequence"/>
</dbReference>